<evidence type="ECO:0000313" key="2">
    <source>
        <dbReference type="Proteomes" id="UP000183832"/>
    </source>
</evidence>
<keyword evidence="2" id="KW-1185">Reference proteome</keyword>
<name>A0A1J1IKZ4_9DIPT</name>
<dbReference type="EMBL" id="CVRI01000054">
    <property type="protein sequence ID" value="CRL00891.1"/>
    <property type="molecule type" value="Genomic_DNA"/>
</dbReference>
<gene>
    <name evidence="1" type="ORF">CLUMA_CG014142</name>
</gene>
<accession>A0A1J1IKZ4</accession>
<protein>
    <submittedName>
        <fullName evidence="1">CLUMA_CG014142, isoform A</fullName>
    </submittedName>
</protein>
<dbReference type="AlphaFoldDB" id="A0A1J1IKZ4"/>
<sequence length="123" mass="14429">MKRNRNYESLVCEGSNRKKSSAEMKSNKKACIKISMRKKDHLLKRIINGYCQRLLIKEARSQKLSRMKIVFGIYDDNLQLVLSPPNVLLPHNIVVRFQKNSFSLFVYKSIYYKTLDKATIIMV</sequence>
<proteinExistence type="predicted"/>
<evidence type="ECO:0000313" key="1">
    <source>
        <dbReference type="EMBL" id="CRL00891.1"/>
    </source>
</evidence>
<dbReference type="Proteomes" id="UP000183832">
    <property type="component" value="Unassembled WGS sequence"/>
</dbReference>
<organism evidence="1 2">
    <name type="scientific">Clunio marinus</name>
    <dbReference type="NCBI Taxonomy" id="568069"/>
    <lineage>
        <taxon>Eukaryota</taxon>
        <taxon>Metazoa</taxon>
        <taxon>Ecdysozoa</taxon>
        <taxon>Arthropoda</taxon>
        <taxon>Hexapoda</taxon>
        <taxon>Insecta</taxon>
        <taxon>Pterygota</taxon>
        <taxon>Neoptera</taxon>
        <taxon>Endopterygota</taxon>
        <taxon>Diptera</taxon>
        <taxon>Nematocera</taxon>
        <taxon>Chironomoidea</taxon>
        <taxon>Chironomidae</taxon>
        <taxon>Clunio</taxon>
    </lineage>
</organism>
<reference evidence="1 2" key="1">
    <citation type="submission" date="2015-04" db="EMBL/GenBank/DDBJ databases">
        <authorList>
            <person name="Syromyatnikov M.Y."/>
            <person name="Popov V.N."/>
        </authorList>
    </citation>
    <scope>NUCLEOTIDE SEQUENCE [LARGE SCALE GENOMIC DNA]</scope>
</reference>